<keyword evidence="2" id="KW-1185">Reference proteome</keyword>
<name>A0A176YPQ8_9BRAD</name>
<dbReference type="Proteomes" id="UP000076959">
    <property type="component" value="Unassembled WGS sequence"/>
</dbReference>
<dbReference type="AlphaFoldDB" id="A0A176YPQ8"/>
<gene>
    <name evidence="1" type="ORF">AYJ54_13410</name>
</gene>
<reference evidence="1 2" key="1">
    <citation type="submission" date="2016-03" db="EMBL/GenBank/DDBJ databases">
        <title>Draft Genome Sequence of the Strain BR 10245 (Bradyrhizobium sp.) isolated from nodules of Centrolobium paraense.</title>
        <authorList>
            <person name="Simoes-Araujo J.L.Sr."/>
            <person name="Barauna A.C."/>
            <person name="Silva K."/>
            <person name="Zilli J.E."/>
        </authorList>
    </citation>
    <scope>NUCLEOTIDE SEQUENCE [LARGE SCALE GENOMIC DNA]</scope>
    <source>
        <strain evidence="1 2">BR 10245</strain>
    </source>
</reference>
<protein>
    <submittedName>
        <fullName evidence="1">Uncharacterized protein</fullName>
    </submittedName>
</protein>
<evidence type="ECO:0000313" key="2">
    <source>
        <dbReference type="Proteomes" id="UP000076959"/>
    </source>
</evidence>
<dbReference type="EMBL" id="LUUB01000056">
    <property type="protein sequence ID" value="OAF09259.1"/>
    <property type="molecule type" value="Genomic_DNA"/>
</dbReference>
<comment type="caution">
    <text evidence="1">The sequence shown here is derived from an EMBL/GenBank/DDBJ whole genome shotgun (WGS) entry which is preliminary data.</text>
</comment>
<sequence length="137" mass="14707">MPALCGGGPVSSVNVGVENCISDCLAEDKGKSVPVLVTAIVLFANAATRLRSQSFADELKQVGNAAGLMHRRRQWRGNMFSDNYPIGALTCQAQSSIDSSAFHFSRGSVDLQCWPTTIEAPAMWRAQSEDAAFGRRA</sequence>
<accession>A0A176YPQ8</accession>
<proteinExistence type="predicted"/>
<organism evidence="1 2">
    <name type="scientific">Bradyrhizobium centrolobii</name>
    <dbReference type="NCBI Taxonomy" id="1505087"/>
    <lineage>
        <taxon>Bacteria</taxon>
        <taxon>Pseudomonadati</taxon>
        <taxon>Pseudomonadota</taxon>
        <taxon>Alphaproteobacteria</taxon>
        <taxon>Hyphomicrobiales</taxon>
        <taxon>Nitrobacteraceae</taxon>
        <taxon>Bradyrhizobium</taxon>
    </lineage>
</organism>
<evidence type="ECO:0000313" key="1">
    <source>
        <dbReference type="EMBL" id="OAF09259.1"/>
    </source>
</evidence>